<keyword evidence="1 3" id="KW-0853">WD repeat</keyword>
<dbReference type="Gene3D" id="2.130.10.10">
    <property type="entry name" value="YVTN repeat-like/Quinoprotein amine dehydrogenase"/>
    <property type="match status" value="1"/>
</dbReference>
<feature type="transmembrane region" description="Helical" evidence="4">
    <location>
        <begin position="132"/>
        <end position="154"/>
    </location>
</feature>
<keyword evidence="6" id="KW-1185">Reference proteome</keyword>
<evidence type="ECO:0000313" key="6">
    <source>
        <dbReference type="Proteomes" id="UP001358586"/>
    </source>
</evidence>
<proteinExistence type="predicted"/>
<dbReference type="EMBL" id="JARKNE010000005">
    <property type="protein sequence ID" value="KAK5831851.1"/>
    <property type="molecule type" value="Genomic_DNA"/>
</dbReference>
<dbReference type="InterPro" id="IPR015943">
    <property type="entry name" value="WD40/YVTN_repeat-like_dom_sf"/>
</dbReference>
<comment type="caution">
    <text evidence="5">The sequence shown here is derived from an EMBL/GenBank/DDBJ whole genome shotgun (WGS) entry which is preliminary data.</text>
</comment>
<dbReference type="PANTHER" id="PTHR18763:SF0">
    <property type="entry name" value="WD REPEAT-CONTAINING PROTEIN 18"/>
    <property type="match status" value="1"/>
</dbReference>
<keyword evidence="4" id="KW-0472">Membrane</keyword>
<dbReference type="PROSITE" id="PS50082">
    <property type="entry name" value="WD_REPEATS_2"/>
    <property type="match status" value="1"/>
</dbReference>
<dbReference type="Pfam" id="PF00400">
    <property type="entry name" value="WD40"/>
    <property type="match status" value="2"/>
</dbReference>
<organism evidence="5 6">
    <name type="scientific">Gossypium arboreum</name>
    <name type="common">Tree cotton</name>
    <name type="synonym">Gossypium nanking</name>
    <dbReference type="NCBI Taxonomy" id="29729"/>
    <lineage>
        <taxon>Eukaryota</taxon>
        <taxon>Viridiplantae</taxon>
        <taxon>Streptophyta</taxon>
        <taxon>Embryophyta</taxon>
        <taxon>Tracheophyta</taxon>
        <taxon>Spermatophyta</taxon>
        <taxon>Magnoliopsida</taxon>
        <taxon>eudicotyledons</taxon>
        <taxon>Gunneridae</taxon>
        <taxon>Pentapetalae</taxon>
        <taxon>rosids</taxon>
        <taxon>malvids</taxon>
        <taxon>Malvales</taxon>
        <taxon>Malvaceae</taxon>
        <taxon>Malvoideae</taxon>
        <taxon>Gossypium</taxon>
    </lineage>
</organism>
<sequence length="242" mass="26970">MNVVVAPSSIDIAIGCTGSRATTLQGFLLYSPRPRLRSSSTLRLNSFSSPQPQAKVKSFPTEAVKQLAVNSEGRYIVAGVSSGDIYLWEVVTGKLSKKWHAHYEAVTCLVFSEDDSLLISGSEDGCVRVWSLFMHAPCSVRIALVYLIIVVWSLSRGRLLRNIMFPSIIDAIALDPGEHVFYGGFQDGPVTNLPSWSGSRTKWASSSRSRDLPPPLQKYANFPHNNETYSRKIMQIQDRFKW</sequence>
<evidence type="ECO:0000256" key="1">
    <source>
        <dbReference type="ARBA" id="ARBA00022574"/>
    </source>
</evidence>
<evidence type="ECO:0000313" key="5">
    <source>
        <dbReference type="EMBL" id="KAK5831851.1"/>
    </source>
</evidence>
<dbReference type="InterPro" id="IPR045227">
    <property type="entry name" value="WDR18/Ipi3/RID3"/>
</dbReference>
<gene>
    <name evidence="5" type="ORF">PVK06_015650</name>
</gene>
<keyword evidence="2" id="KW-0677">Repeat</keyword>
<name>A0ABR0PXX4_GOSAR</name>
<protein>
    <recommendedName>
        <fullName evidence="7">Protein ROOT INITIATION DEFECTIVE 3-like</fullName>
    </recommendedName>
</protein>
<dbReference type="SUPFAM" id="SSF50978">
    <property type="entry name" value="WD40 repeat-like"/>
    <property type="match status" value="1"/>
</dbReference>
<dbReference type="InterPro" id="IPR036322">
    <property type="entry name" value="WD40_repeat_dom_sf"/>
</dbReference>
<evidence type="ECO:0000256" key="3">
    <source>
        <dbReference type="PROSITE-ProRule" id="PRU00221"/>
    </source>
</evidence>
<dbReference type="PANTHER" id="PTHR18763">
    <property type="entry name" value="WD-REPEAT PROTEIN 18"/>
    <property type="match status" value="1"/>
</dbReference>
<evidence type="ECO:0000256" key="4">
    <source>
        <dbReference type="SAM" id="Phobius"/>
    </source>
</evidence>
<dbReference type="SMART" id="SM00320">
    <property type="entry name" value="WD40"/>
    <property type="match status" value="2"/>
</dbReference>
<feature type="repeat" description="WD" evidence="3">
    <location>
        <begin position="99"/>
        <end position="132"/>
    </location>
</feature>
<evidence type="ECO:0008006" key="7">
    <source>
        <dbReference type="Google" id="ProtNLM"/>
    </source>
</evidence>
<accession>A0ABR0PXX4</accession>
<keyword evidence="4" id="KW-1133">Transmembrane helix</keyword>
<dbReference type="Proteomes" id="UP001358586">
    <property type="component" value="Chromosome 5"/>
</dbReference>
<dbReference type="PROSITE" id="PS50294">
    <property type="entry name" value="WD_REPEATS_REGION"/>
    <property type="match status" value="1"/>
</dbReference>
<dbReference type="InterPro" id="IPR001680">
    <property type="entry name" value="WD40_rpt"/>
</dbReference>
<keyword evidence="4" id="KW-0812">Transmembrane</keyword>
<evidence type="ECO:0000256" key="2">
    <source>
        <dbReference type="ARBA" id="ARBA00022737"/>
    </source>
</evidence>
<reference evidence="5 6" key="1">
    <citation type="submission" date="2023-03" db="EMBL/GenBank/DDBJ databases">
        <title>WGS of Gossypium arboreum.</title>
        <authorList>
            <person name="Yu D."/>
        </authorList>
    </citation>
    <scope>NUCLEOTIDE SEQUENCE [LARGE SCALE GENOMIC DNA]</scope>
    <source>
        <tissue evidence="5">Leaf</tissue>
    </source>
</reference>